<comment type="caution">
    <text evidence="6">The sequence shown here is derived from an EMBL/GenBank/DDBJ whole genome shotgun (WGS) entry which is preliminary data.</text>
</comment>
<keyword evidence="4 6" id="KW-0067">ATP-binding</keyword>
<evidence type="ECO:0000256" key="4">
    <source>
        <dbReference type="ARBA" id="ARBA00022840"/>
    </source>
</evidence>
<organism evidence="6 7">
    <name type="scientific">Stieleria varia</name>
    <dbReference type="NCBI Taxonomy" id="2528005"/>
    <lineage>
        <taxon>Bacteria</taxon>
        <taxon>Pseudomonadati</taxon>
        <taxon>Planctomycetota</taxon>
        <taxon>Planctomycetia</taxon>
        <taxon>Pirellulales</taxon>
        <taxon>Pirellulaceae</taxon>
        <taxon>Stieleria</taxon>
    </lineage>
</organism>
<evidence type="ECO:0000313" key="7">
    <source>
        <dbReference type="Proteomes" id="UP000320176"/>
    </source>
</evidence>
<feature type="domain" description="ABC transporter" evidence="5">
    <location>
        <begin position="6"/>
        <end position="232"/>
    </location>
</feature>
<dbReference type="EMBL" id="SJPN01000008">
    <property type="protein sequence ID" value="TWT93861.1"/>
    <property type="molecule type" value="Genomic_DNA"/>
</dbReference>
<keyword evidence="2" id="KW-0813">Transport</keyword>
<dbReference type="PROSITE" id="PS50893">
    <property type="entry name" value="ABC_TRANSPORTER_2"/>
    <property type="match status" value="1"/>
</dbReference>
<keyword evidence="7" id="KW-1185">Reference proteome</keyword>
<evidence type="ECO:0000313" key="6">
    <source>
        <dbReference type="EMBL" id="TWT93861.1"/>
    </source>
</evidence>
<protein>
    <submittedName>
        <fullName evidence="6">Putative ABC transporter ATP-binding protein YbhF</fullName>
    </submittedName>
</protein>
<dbReference type="GO" id="GO:0016887">
    <property type="term" value="F:ATP hydrolysis activity"/>
    <property type="evidence" value="ECO:0007669"/>
    <property type="project" value="InterPro"/>
</dbReference>
<dbReference type="InterPro" id="IPR003439">
    <property type="entry name" value="ABC_transporter-like_ATP-bd"/>
</dbReference>
<dbReference type="RefSeq" id="WP_146522672.1">
    <property type="nucleotide sequence ID" value="NZ_CP151726.1"/>
</dbReference>
<evidence type="ECO:0000256" key="2">
    <source>
        <dbReference type="ARBA" id="ARBA00022448"/>
    </source>
</evidence>
<comment type="similarity">
    <text evidence="1">Belongs to the ABC transporter superfamily.</text>
</comment>
<evidence type="ECO:0000259" key="5">
    <source>
        <dbReference type="PROSITE" id="PS50893"/>
    </source>
</evidence>
<proteinExistence type="inferred from homology"/>
<dbReference type="OrthoDB" id="9795548at2"/>
<dbReference type="Proteomes" id="UP000320176">
    <property type="component" value="Unassembled WGS sequence"/>
</dbReference>
<name>A0A5C6A3T3_9BACT</name>
<accession>A0A5C6A3T3</accession>
<dbReference type="SMART" id="SM00382">
    <property type="entry name" value="AAA"/>
    <property type="match status" value="1"/>
</dbReference>
<evidence type="ECO:0000256" key="3">
    <source>
        <dbReference type="ARBA" id="ARBA00022741"/>
    </source>
</evidence>
<dbReference type="CDD" id="cd03230">
    <property type="entry name" value="ABC_DR_subfamily_A"/>
    <property type="match status" value="1"/>
</dbReference>
<dbReference type="AlphaFoldDB" id="A0A5C6A3T3"/>
<dbReference type="Gene3D" id="3.40.50.300">
    <property type="entry name" value="P-loop containing nucleotide triphosphate hydrolases"/>
    <property type="match status" value="1"/>
</dbReference>
<dbReference type="InterPro" id="IPR003593">
    <property type="entry name" value="AAA+_ATPase"/>
</dbReference>
<evidence type="ECO:0000256" key="1">
    <source>
        <dbReference type="ARBA" id="ARBA00005417"/>
    </source>
</evidence>
<reference evidence="6 7" key="1">
    <citation type="submission" date="2019-02" db="EMBL/GenBank/DDBJ databases">
        <title>Deep-cultivation of Planctomycetes and their phenomic and genomic characterization uncovers novel biology.</title>
        <authorList>
            <person name="Wiegand S."/>
            <person name="Jogler M."/>
            <person name="Boedeker C."/>
            <person name="Pinto D."/>
            <person name="Vollmers J."/>
            <person name="Rivas-Marin E."/>
            <person name="Kohn T."/>
            <person name="Peeters S.H."/>
            <person name="Heuer A."/>
            <person name="Rast P."/>
            <person name="Oberbeckmann S."/>
            <person name="Bunk B."/>
            <person name="Jeske O."/>
            <person name="Meyerdierks A."/>
            <person name="Storesund J.E."/>
            <person name="Kallscheuer N."/>
            <person name="Luecker S."/>
            <person name="Lage O.M."/>
            <person name="Pohl T."/>
            <person name="Merkel B.J."/>
            <person name="Hornburger P."/>
            <person name="Mueller R.-W."/>
            <person name="Bruemmer F."/>
            <person name="Labrenz M."/>
            <person name="Spormann A.M."/>
            <person name="Op Den Camp H."/>
            <person name="Overmann J."/>
            <person name="Amann R."/>
            <person name="Jetten M.S.M."/>
            <person name="Mascher T."/>
            <person name="Medema M.H."/>
            <person name="Devos D.P."/>
            <person name="Kaster A.-K."/>
            <person name="Ovreas L."/>
            <person name="Rohde M."/>
            <person name="Galperin M.Y."/>
            <person name="Jogler C."/>
        </authorList>
    </citation>
    <scope>NUCLEOTIDE SEQUENCE [LARGE SCALE GENOMIC DNA]</scope>
    <source>
        <strain evidence="6 7">Pla52n</strain>
    </source>
</reference>
<dbReference type="Pfam" id="PF00005">
    <property type="entry name" value="ABC_tran"/>
    <property type="match status" value="1"/>
</dbReference>
<dbReference type="PANTHER" id="PTHR43335">
    <property type="entry name" value="ABC TRANSPORTER, ATP-BINDING PROTEIN"/>
    <property type="match status" value="1"/>
</dbReference>
<keyword evidence="3" id="KW-0547">Nucleotide-binding</keyword>
<sequence length="322" mass="35461">MNQPAIELKRLTRYFGSKPVVRDLDFDVPVGKVTALLGLNGAGKTTTIRMLMGLLSPTRGRAITLGQDAAEMTPQTRSRIGYLVEGHYLYGSMRVSDCQQFQRAGNEQWDSRLFDDVVRHFAIDPKSRVSNLSRGQRAGVALALVLAPGPELLVLDDPALGLDPVSRRALNETLVQYAGDGERTVLLSTHLLDDVERIADRVAVMIGGRLKVDTTMEDFGSRITTYAARSERLDADQLAAVPGLVEARRLADRWQLTLADEDDESRAALKRLNFVDLEQTESSFADAVLSYLTRERSDGSFFTQSLVSMKTQDGNVASGVTR</sequence>
<dbReference type="SUPFAM" id="SSF52540">
    <property type="entry name" value="P-loop containing nucleoside triphosphate hydrolases"/>
    <property type="match status" value="1"/>
</dbReference>
<gene>
    <name evidence="6" type="primary">ybhF_8</name>
    <name evidence="6" type="ORF">Pla52n_56890</name>
</gene>
<dbReference type="InterPro" id="IPR027417">
    <property type="entry name" value="P-loop_NTPase"/>
</dbReference>
<dbReference type="GO" id="GO:0005524">
    <property type="term" value="F:ATP binding"/>
    <property type="evidence" value="ECO:0007669"/>
    <property type="project" value="UniProtKB-KW"/>
</dbReference>